<dbReference type="AlphaFoldDB" id="A0A9X2HUM4"/>
<comment type="caution">
    <text evidence="4">The sequence shown here is derived from an EMBL/GenBank/DDBJ whole genome shotgun (WGS) entry which is preliminary data.</text>
</comment>
<evidence type="ECO:0000259" key="2">
    <source>
        <dbReference type="Pfam" id="PF06048"/>
    </source>
</evidence>
<dbReference type="InterPro" id="IPR036977">
    <property type="entry name" value="DNA_primase_Znf_CHC2"/>
</dbReference>
<dbReference type="Pfam" id="PF06048">
    <property type="entry name" value="DUF927"/>
    <property type="match status" value="1"/>
</dbReference>
<evidence type="ECO:0000256" key="1">
    <source>
        <dbReference type="SAM" id="MobiDB-lite"/>
    </source>
</evidence>
<dbReference type="Proteomes" id="UP001139319">
    <property type="component" value="Unassembled WGS sequence"/>
</dbReference>
<proteinExistence type="predicted"/>
<evidence type="ECO:0000259" key="3">
    <source>
        <dbReference type="Pfam" id="PF19898"/>
    </source>
</evidence>
<reference evidence="4" key="1">
    <citation type="submission" date="2022-05" db="EMBL/GenBank/DDBJ databases">
        <authorList>
            <person name="Sun H.-N."/>
        </authorList>
    </citation>
    <scope>NUCLEOTIDE SEQUENCE</scope>
    <source>
        <strain evidence="4">HB14</strain>
    </source>
</reference>
<dbReference type="RefSeq" id="WP_253967042.1">
    <property type="nucleotide sequence ID" value="NZ_JAMFTH010000001.1"/>
</dbReference>
<dbReference type="CDD" id="cd01029">
    <property type="entry name" value="TOPRIM_primases"/>
    <property type="match status" value="1"/>
</dbReference>
<dbReference type="InterPro" id="IPR045951">
    <property type="entry name" value="DUF6371"/>
</dbReference>
<organism evidence="4 5">
    <name type="scientific">Gilvimarinus xylanilyticus</name>
    <dbReference type="NCBI Taxonomy" id="2944139"/>
    <lineage>
        <taxon>Bacteria</taxon>
        <taxon>Pseudomonadati</taxon>
        <taxon>Pseudomonadota</taxon>
        <taxon>Gammaproteobacteria</taxon>
        <taxon>Cellvibrionales</taxon>
        <taxon>Cellvibrionaceae</taxon>
        <taxon>Gilvimarinus</taxon>
    </lineage>
</organism>
<protein>
    <submittedName>
        <fullName evidence="4">DUF927 domain-containing protein</fullName>
    </submittedName>
</protein>
<feature type="domain" description="DUF6371" evidence="3">
    <location>
        <begin position="134"/>
        <end position="264"/>
    </location>
</feature>
<dbReference type="EMBL" id="JAMFTH010000001">
    <property type="protein sequence ID" value="MCP8898773.1"/>
    <property type="molecule type" value="Genomic_DNA"/>
</dbReference>
<dbReference type="GO" id="GO:0008270">
    <property type="term" value="F:zinc ion binding"/>
    <property type="evidence" value="ECO:0007669"/>
    <property type="project" value="InterPro"/>
</dbReference>
<dbReference type="InterPro" id="IPR009270">
    <property type="entry name" value="DUF927"/>
</dbReference>
<dbReference type="InterPro" id="IPR034154">
    <property type="entry name" value="TOPRIM_DnaG/twinkle"/>
</dbReference>
<accession>A0A9X2HUM4</accession>
<reference evidence="4" key="2">
    <citation type="submission" date="2023-01" db="EMBL/GenBank/DDBJ databases">
        <title>Gilvimarinus xylanilyticus HB14 isolated from Caulerpa lentillifera aquaculture base in Hainan, China.</title>
        <authorList>
            <person name="Zhang Y.-J."/>
        </authorList>
    </citation>
    <scope>NUCLEOTIDE SEQUENCE</scope>
    <source>
        <strain evidence="4">HB14</strain>
    </source>
</reference>
<evidence type="ECO:0000313" key="4">
    <source>
        <dbReference type="EMBL" id="MCP8898773.1"/>
    </source>
</evidence>
<keyword evidence="5" id="KW-1185">Reference proteome</keyword>
<name>A0A9X2HUM4_9GAMM</name>
<feature type="region of interest" description="Disordered" evidence="1">
    <location>
        <begin position="334"/>
        <end position="359"/>
    </location>
</feature>
<evidence type="ECO:0000313" key="5">
    <source>
        <dbReference type="Proteomes" id="UP001139319"/>
    </source>
</evidence>
<gene>
    <name evidence="4" type="ORF">M6D89_05605</name>
</gene>
<dbReference type="Gene3D" id="3.90.580.10">
    <property type="entry name" value="Zinc finger, CHC2-type domain"/>
    <property type="match status" value="1"/>
</dbReference>
<dbReference type="GO" id="GO:0003677">
    <property type="term" value="F:DNA binding"/>
    <property type="evidence" value="ECO:0007669"/>
    <property type="project" value="InterPro"/>
</dbReference>
<sequence>MVSNKLNFKAVADAALNSAESVCSHWAPDGKRQGHEWVAINPTRADGSARSFSINLNTGVWSDFATDDKGGDLIALVAYLERIEQGEACKRLAAFLGMDASNATTPPPAKRKPKKPAFEPVYPPPAKAAKSCPVKHYQLGTASRYWDYLSESGALLMRVARFDRTGSNGERKKEYRPANYGKKNGYTKWHWLQLPDNRPLYGLELLGRFDASAPVVLVEGEKAADAARLLFPDRLCMTWSGGSKAIGKTDFKPLAGRVVWFWPDNDEAGLKSVTTLQAALTAAGVVGFAVVDLANFGPEWPEKADAADALELGFTAEQLSALIADNRLLVAGGGDSTPSAPSAPELQTGAAPEPSDNAAPFGYTVDDSGVYFFDAKAEKKRRVCARLDVLALSRDGHGTGRNWGKLVRFCDYDGVEKHWNIPMRLFATEGGAEVVRGLFDRGLDIDSHREAKRKLLEYLQGGDIKSRVALAYKMGWHKGVFVLPERTIGESKDPVMYYSEGEPLCKLSPSGTLEQWRDNVAKYCAGNPLAVFAVSAAFSSPLVELLGYETMGFHFYGDSSWGKSTLLNVACSVYGKPDDYKCTWRSTDNALEAQAAAHSDLLLALDEINQVDPRIIGDVVYMLGNGQGKHRANDRGQAGNNQHRWRLTFLSNGEKTLEQYLMESGKAQTGGMEMRFIGLRSTFQESETDRKKYGVFNTAHEFEGGAALSEHLRETMNKYHGTAFPEFLEALLSAVSGDRRAVFCERLMEKVANFKQIHLTANAGGQVTRAASKFALVGVAGELATSKGLTGWQKGEAMRAADACFQSWIEARGGEGNLEDKQMLEHVRETLSKYGESRFKRWDSPDDEGKLVIDSHVPTTAESWGYRREEIDSDPLEGDTADVVFYIYPEHFRRSVCKGWDYKRIARLLRDRGALILSDSALRNGEFTVTSPLPNHGKKRVRVYKVRNSMLMCDDEGEAPEADNKTAGVDSSF</sequence>
<dbReference type="GO" id="GO:0006260">
    <property type="term" value="P:DNA replication"/>
    <property type="evidence" value="ECO:0007669"/>
    <property type="project" value="InterPro"/>
</dbReference>
<dbReference type="Pfam" id="PF19898">
    <property type="entry name" value="DUF6371"/>
    <property type="match status" value="1"/>
</dbReference>
<dbReference type="SUPFAM" id="SSF57783">
    <property type="entry name" value="Zinc beta-ribbon"/>
    <property type="match status" value="1"/>
</dbReference>
<feature type="domain" description="DUF927" evidence="2">
    <location>
        <begin position="364"/>
        <end position="640"/>
    </location>
</feature>